<evidence type="ECO:0000256" key="1">
    <source>
        <dbReference type="SAM" id="MobiDB-lite"/>
    </source>
</evidence>
<keyword evidence="2" id="KW-1133">Transmembrane helix</keyword>
<feature type="compositionally biased region" description="Low complexity" evidence="1">
    <location>
        <begin position="91"/>
        <end position="102"/>
    </location>
</feature>
<name>A0A516R818_STRST</name>
<organism evidence="3 4">
    <name type="scientific">Streptomyces spectabilis</name>
    <dbReference type="NCBI Taxonomy" id="68270"/>
    <lineage>
        <taxon>Bacteria</taxon>
        <taxon>Bacillati</taxon>
        <taxon>Actinomycetota</taxon>
        <taxon>Actinomycetes</taxon>
        <taxon>Kitasatosporales</taxon>
        <taxon>Streptomycetaceae</taxon>
        <taxon>Streptomyces</taxon>
    </lineage>
</organism>
<accession>A0A516R818</accession>
<evidence type="ECO:0000256" key="2">
    <source>
        <dbReference type="SAM" id="Phobius"/>
    </source>
</evidence>
<gene>
    <name evidence="3" type="ORF">FH965_15515</name>
</gene>
<evidence type="ECO:0000313" key="3">
    <source>
        <dbReference type="EMBL" id="QDQ11806.1"/>
    </source>
</evidence>
<feature type="transmembrane region" description="Helical" evidence="2">
    <location>
        <begin position="35"/>
        <end position="55"/>
    </location>
</feature>
<keyword evidence="2" id="KW-0812">Transmembrane</keyword>
<evidence type="ECO:0000313" key="4">
    <source>
        <dbReference type="Proteomes" id="UP000316806"/>
    </source>
</evidence>
<dbReference type="EMBL" id="CP040916">
    <property type="protein sequence ID" value="QDQ11806.1"/>
    <property type="molecule type" value="Genomic_DNA"/>
</dbReference>
<reference evidence="3 4" key="1">
    <citation type="journal article" date="2019" name="J. Ind. Microbiol. Biotechnol.">
        <title>The complete genomic sequence of Streptomyces spectabilis NRRL-2792 and identification of secondary metabolite biosynthetic gene clusters.</title>
        <authorList>
            <person name="Sinha A."/>
            <person name="Phillips-Salemka S."/>
            <person name="Niraula T.A."/>
            <person name="Short K.A."/>
            <person name="Niraula N.P."/>
        </authorList>
    </citation>
    <scope>NUCLEOTIDE SEQUENCE [LARGE SCALE GENOMIC DNA]</scope>
    <source>
        <strain evidence="3 4">NRRL 2792</strain>
    </source>
</reference>
<proteinExistence type="predicted"/>
<dbReference type="Proteomes" id="UP000316806">
    <property type="component" value="Chromosome"/>
</dbReference>
<keyword evidence="2" id="KW-0472">Membrane</keyword>
<dbReference type="AlphaFoldDB" id="A0A516R818"/>
<dbReference type="RefSeq" id="WP_144003689.1">
    <property type="nucleotide sequence ID" value="NZ_CP040916.1"/>
</dbReference>
<sequence length="102" mass="10209">MPRPTVAQLSYGSATVICSTLAMLLLSQATSPPGIAVIALAALGLGLLVALTVPLPKPARGKATAAAPAEHQVPAQRTVIAPVPTRDRAARASASVREPAGP</sequence>
<protein>
    <submittedName>
        <fullName evidence="3">Uncharacterized protein</fullName>
    </submittedName>
</protein>
<feature type="region of interest" description="Disordered" evidence="1">
    <location>
        <begin position="62"/>
        <end position="102"/>
    </location>
</feature>
<feature type="transmembrane region" description="Helical" evidence="2">
    <location>
        <begin position="9"/>
        <end position="29"/>
    </location>
</feature>